<evidence type="ECO:0000256" key="1">
    <source>
        <dbReference type="SAM" id="Phobius"/>
    </source>
</evidence>
<sequence>MNTKVFLTIHGIIYAVFGLGLFFIPSLLWPNYGLELNDKYAVFLSQHTTIFLGGIAIISLLFRDVEEKSIYAKKILTGLLWTNILGIIITLYAISERIFYGFGWSDPAFFALLSILSYLKLKQNQ</sequence>
<dbReference type="AlphaFoldDB" id="A0A937D805"/>
<feature type="transmembrane region" description="Helical" evidence="1">
    <location>
        <begin position="40"/>
        <end position="63"/>
    </location>
</feature>
<gene>
    <name evidence="2" type="ORF">JJQ60_21455</name>
</gene>
<reference evidence="2" key="1">
    <citation type="submission" date="2021-01" db="EMBL/GenBank/DDBJ databases">
        <authorList>
            <person name="Zhong Y.L."/>
        </authorList>
    </citation>
    <scope>NUCLEOTIDE SEQUENCE</scope>
    <source>
        <strain evidence="2">KCTC 23302</strain>
    </source>
</reference>
<name>A0A937D805_9FLAO</name>
<protein>
    <submittedName>
        <fullName evidence="2">Uncharacterized protein</fullName>
    </submittedName>
</protein>
<comment type="caution">
    <text evidence="2">The sequence shown here is derived from an EMBL/GenBank/DDBJ whole genome shotgun (WGS) entry which is preliminary data.</text>
</comment>
<evidence type="ECO:0000313" key="3">
    <source>
        <dbReference type="Proteomes" id="UP000651057"/>
    </source>
</evidence>
<evidence type="ECO:0000313" key="2">
    <source>
        <dbReference type="EMBL" id="MBL0686109.1"/>
    </source>
</evidence>
<accession>A0A937D805</accession>
<dbReference type="Proteomes" id="UP000651057">
    <property type="component" value="Unassembled WGS sequence"/>
</dbReference>
<dbReference type="RefSeq" id="WP_201924675.1">
    <property type="nucleotide sequence ID" value="NZ_BAABAX010000029.1"/>
</dbReference>
<feature type="transmembrane region" description="Helical" evidence="1">
    <location>
        <begin position="7"/>
        <end position="28"/>
    </location>
</feature>
<organism evidence="2 3">
    <name type="scientific">Aquimarina mytili</name>
    <dbReference type="NCBI Taxonomy" id="874423"/>
    <lineage>
        <taxon>Bacteria</taxon>
        <taxon>Pseudomonadati</taxon>
        <taxon>Bacteroidota</taxon>
        <taxon>Flavobacteriia</taxon>
        <taxon>Flavobacteriales</taxon>
        <taxon>Flavobacteriaceae</taxon>
        <taxon>Aquimarina</taxon>
    </lineage>
</organism>
<keyword evidence="3" id="KW-1185">Reference proteome</keyword>
<dbReference type="EMBL" id="JAERQJ010000018">
    <property type="protein sequence ID" value="MBL0686109.1"/>
    <property type="molecule type" value="Genomic_DNA"/>
</dbReference>
<keyword evidence="1" id="KW-1133">Transmembrane helix</keyword>
<keyword evidence="1" id="KW-0472">Membrane</keyword>
<keyword evidence="1" id="KW-0812">Transmembrane</keyword>
<feature type="transmembrane region" description="Helical" evidence="1">
    <location>
        <begin position="100"/>
        <end position="119"/>
    </location>
</feature>
<feature type="transmembrane region" description="Helical" evidence="1">
    <location>
        <begin position="75"/>
        <end position="94"/>
    </location>
</feature>
<proteinExistence type="predicted"/>